<gene>
    <name evidence="9 12" type="primary">pcp</name>
    <name evidence="12" type="ORF">ISU02_21860</name>
</gene>
<dbReference type="PROSITE" id="PS01333">
    <property type="entry name" value="PYRASE_GLU"/>
    <property type="match status" value="1"/>
</dbReference>
<sequence>MKVLITGFDPFGDESKNPAYEAVKMLPDTFEDIELVKVEIPTKFYKSIEVLKNHIEKEKPEVVICVGQAGGRFTVSVERVAINVDDARIPDNGGNQPVDQAIVEGGPAAYFSTLPIKAIANAIREGGIPASVSNSAGTYVCNHIMYGLMHMINTQFSEIRGGFIHVPFLEEQVLDKPNMPSMNLDSISKALGIAVKTACAVELDSKQTEGTIC</sequence>
<comment type="caution">
    <text evidence="12">The sequence shown here is derived from an EMBL/GenBank/DDBJ whole genome shotgun (WGS) entry which is preliminary data.</text>
</comment>
<evidence type="ECO:0000256" key="2">
    <source>
        <dbReference type="ARBA" id="ARBA00002280"/>
    </source>
</evidence>
<evidence type="ECO:0000256" key="5">
    <source>
        <dbReference type="ARBA" id="ARBA00022490"/>
    </source>
</evidence>
<dbReference type="PANTHER" id="PTHR23402:SF1">
    <property type="entry name" value="PYROGLUTAMYL-PEPTIDASE I"/>
    <property type="match status" value="1"/>
</dbReference>
<reference evidence="12 13" key="1">
    <citation type="submission" date="2020-11" db="EMBL/GenBank/DDBJ databases">
        <title>Fusibacter basophilias sp. nov.</title>
        <authorList>
            <person name="Qiu D."/>
        </authorList>
    </citation>
    <scope>NUCLEOTIDE SEQUENCE [LARGE SCALE GENOMIC DNA]</scope>
    <source>
        <strain evidence="12 13">Q10-2</strain>
    </source>
</reference>
<evidence type="ECO:0000256" key="11">
    <source>
        <dbReference type="PROSITE-ProRule" id="PRU10077"/>
    </source>
</evidence>
<keyword evidence="6 9" id="KW-0645">Protease</keyword>
<keyword evidence="8 9" id="KW-0788">Thiol protease</keyword>
<comment type="similarity">
    <text evidence="4 9">Belongs to the peptidase C15 family.</text>
</comment>
<accession>A0ABR9ZZF5</accession>
<organism evidence="12 13">
    <name type="scientific">Fusibacter ferrireducens</name>
    <dbReference type="NCBI Taxonomy" id="2785058"/>
    <lineage>
        <taxon>Bacteria</taxon>
        <taxon>Bacillati</taxon>
        <taxon>Bacillota</taxon>
        <taxon>Clostridia</taxon>
        <taxon>Eubacteriales</taxon>
        <taxon>Eubacteriales Family XII. Incertae Sedis</taxon>
        <taxon>Fusibacter</taxon>
    </lineage>
</organism>
<dbReference type="Pfam" id="PF01470">
    <property type="entry name" value="Peptidase_C15"/>
    <property type="match status" value="1"/>
</dbReference>
<dbReference type="Proteomes" id="UP000614200">
    <property type="component" value="Unassembled WGS sequence"/>
</dbReference>
<dbReference type="InterPro" id="IPR033693">
    <property type="entry name" value="PGPEP1_Glu_AS"/>
</dbReference>
<dbReference type="InterPro" id="IPR033694">
    <property type="entry name" value="PGPEP1_Cys_AS"/>
</dbReference>
<evidence type="ECO:0000256" key="10">
    <source>
        <dbReference type="PROSITE-ProRule" id="PRU10076"/>
    </source>
</evidence>
<dbReference type="SUPFAM" id="SSF53182">
    <property type="entry name" value="Pyrrolidone carboxyl peptidase (pyroglutamate aminopeptidase)"/>
    <property type="match status" value="1"/>
</dbReference>
<evidence type="ECO:0000313" key="12">
    <source>
        <dbReference type="EMBL" id="MBF4695751.1"/>
    </source>
</evidence>
<comment type="function">
    <text evidence="2 9">Removes 5-oxoproline from various penultimate amino acid residues except L-proline.</text>
</comment>
<dbReference type="GO" id="GO:0016920">
    <property type="term" value="F:pyroglutamyl-peptidase activity"/>
    <property type="evidence" value="ECO:0007669"/>
    <property type="project" value="UniProtKB-EC"/>
</dbReference>
<feature type="active site" evidence="9">
    <location>
        <position position="165"/>
    </location>
</feature>
<dbReference type="InterPro" id="IPR000816">
    <property type="entry name" value="Peptidase_C15"/>
</dbReference>
<dbReference type="HAMAP" id="MF_00417">
    <property type="entry name" value="Pyrrolid_peptidase"/>
    <property type="match status" value="1"/>
</dbReference>
<evidence type="ECO:0000256" key="6">
    <source>
        <dbReference type="ARBA" id="ARBA00022670"/>
    </source>
</evidence>
<dbReference type="NCBIfam" id="NF009676">
    <property type="entry name" value="PRK13197.1"/>
    <property type="match status" value="1"/>
</dbReference>
<feature type="active site" evidence="9 10">
    <location>
        <position position="78"/>
    </location>
</feature>
<comment type="subunit">
    <text evidence="9">Homotetramer.</text>
</comment>
<evidence type="ECO:0000256" key="1">
    <source>
        <dbReference type="ARBA" id="ARBA00001770"/>
    </source>
</evidence>
<comment type="catalytic activity">
    <reaction evidence="1 9 10">
        <text>Release of an N-terminal pyroglutamyl group from a polypeptide, the second amino acid generally not being Pro.</text>
        <dbReference type="EC" id="3.4.19.3"/>
    </reaction>
</comment>
<dbReference type="Gene3D" id="3.40.630.20">
    <property type="entry name" value="Peptidase C15, pyroglutamyl peptidase I-like"/>
    <property type="match status" value="1"/>
</dbReference>
<dbReference type="EC" id="3.4.19.3" evidence="9"/>
<proteinExistence type="inferred from homology"/>
<protein>
    <recommendedName>
        <fullName evidence="9">Pyrrolidone-carboxylate peptidase</fullName>
        <ecNumber evidence="9">3.4.19.3</ecNumber>
    </recommendedName>
    <alternativeName>
        <fullName evidence="9">5-oxoprolyl-peptidase</fullName>
    </alternativeName>
    <alternativeName>
        <fullName evidence="9">Pyroglutamyl-peptidase I</fullName>
        <shortName evidence="9">PGP-I</shortName>
        <shortName evidence="9">Pyrase</shortName>
    </alternativeName>
</protein>
<dbReference type="CDD" id="cd00501">
    <property type="entry name" value="Peptidase_C15"/>
    <property type="match status" value="1"/>
</dbReference>
<evidence type="ECO:0000313" key="13">
    <source>
        <dbReference type="Proteomes" id="UP000614200"/>
    </source>
</evidence>
<keyword evidence="5 9" id="KW-0963">Cytoplasm</keyword>
<dbReference type="EMBL" id="JADKNH010000020">
    <property type="protein sequence ID" value="MBF4695751.1"/>
    <property type="molecule type" value="Genomic_DNA"/>
</dbReference>
<keyword evidence="13" id="KW-1185">Reference proteome</keyword>
<dbReference type="RefSeq" id="WP_194703991.1">
    <property type="nucleotide sequence ID" value="NZ_JADKNH010000020.1"/>
</dbReference>
<feature type="active site" evidence="9 11">
    <location>
        <position position="141"/>
    </location>
</feature>
<dbReference type="InterPro" id="IPR029762">
    <property type="entry name" value="PGP-I_bact-type"/>
</dbReference>
<evidence type="ECO:0000256" key="7">
    <source>
        <dbReference type="ARBA" id="ARBA00022801"/>
    </source>
</evidence>
<evidence type="ECO:0000256" key="8">
    <source>
        <dbReference type="ARBA" id="ARBA00022807"/>
    </source>
</evidence>
<dbReference type="PROSITE" id="PS01334">
    <property type="entry name" value="PYRASE_CYS"/>
    <property type="match status" value="1"/>
</dbReference>
<evidence type="ECO:0000256" key="4">
    <source>
        <dbReference type="ARBA" id="ARBA00006641"/>
    </source>
</evidence>
<evidence type="ECO:0000256" key="9">
    <source>
        <dbReference type="HAMAP-Rule" id="MF_00417"/>
    </source>
</evidence>
<dbReference type="NCBIfam" id="TIGR00504">
    <property type="entry name" value="pyro_pdase"/>
    <property type="match status" value="1"/>
</dbReference>
<dbReference type="PANTHER" id="PTHR23402">
    <property type="entry name" value="PROTEASE FAMILY C15 PYROGLUTAMYL-PEPTIDASE I-RELATED"/>
    <property type="match status" value="1"/>
</dbReference>
<dbReference type="PIRSF" id="PIRSF015592">
    <property type="entry name" value="Prld-crbxl_pptds"/>
    <property type="match status" value="1"/>
</dbReference>
<evidence type="ECO:0000256" key="3">
    <source>
        <dbReference type="ARBA" id="ARBA00004496"/>
    </source>
</evidence>
<dbReference type="InterPro" id="IPR016125">
    <property type="entry name" value="Peptidase_C15-like"/>
</dbReference>
<dbReference type="PRINTS" id="PR00706">
    <property type="entry name" value="PYROGLUPTASE"/>
</dbReference>
<keyword evidence="7 9" id="KW-0378">Hydrolase</keyword>
<comment type="subcellular location">
    <subcellularLocation>
        <location evidence="3 9">Cytoplasm</location>
    </subcellularLocation>
</comment>
<dbReference type="InterPro" id="IPR036440">
    <property type="entry name" value="Peptidase_C15-like_sf"/>
</dbReference>
<name>A0ABR9ZZF5_9FIRM</name>